<organism evidence="2 3">
    <name type="scientific">Actinoplanes derwentensis</name>
    <dbReference type="NCBI Taxonomy" id="113562"/>
    <lineage>
        <taxon>Bacteria</taxon>
        <taxon>Bacillati</taxon>
        <taxon>Actinomycetota</taxon>
        <taxon>Actinomycetes</taxon>
        <taxon>Micromonosporales</taxon>
        <taxon>Micromonosporaceae</taxon>
        <taxon>Actinoplanes</taxon>
    </lineage>
</organism>
<dbReference type="AlphaFoldDB" id="A0A1H2CDW2"/>
<reference evidence="2 3" key="1">
    <citation type="submission" date="2016-10" db="EMBL/GenBank/DDBJ databases">
        <authorList>
            <person name="de Groot N.N."/>
        </authorList>
    </citation>
    <scope>NUCLEOTIDE SEQUENCE [LARGE SCALE GENOMIC DNA]</scope>
    <source>
        <strain evidence="2 3">DSM 43941</strain>
    </source>
</reference>
<sequence>MTITEQLIELDARRRTTLRIGTHSRYLATEHEDGTIVLEPAIVLTQHELALRSNPGLVDRIEESMRNPAARTRRGRPTPKE</sequence>
<evidence type="ECO:0000313" key="2">
    <source>
        <dbReference type="EMBL" id="SDT68499.1"/>
    </source>
</evidence>
<dbReference type="RefSeq" id="WP_092547521.1">
    <property type="nucleotide sequence ID" value="NZ_BOMJ01000043.1"/>
</dbReference>
<proteinExistence type="predicted"/>
<dbReference type="OrthoDB" id="3692448at2"/>
<gene>
    <name evidence="2" type="ORF">SAMN04489716_5633</name>
</gene>
<feature type="compositionally biased region" description="Basic residues" evidence="1">
    <location>
        <begin position="71"/>
        <end position="81"/>
    </location>
</feature>
<accession>A0A1H2CDW2</accession>
<dbReference type="EMBL" id="LT629758">
    <property type="protein sequence ID" value="SDT68499.1"/>
    <property type="molecule type" value="Genomic_DNA"/>
</dbReference>
<feature type="region of interest" description="Disordered" evidence="1">
    <location>
        <begin position="60"/>
        <end position="81"/>
    </location>
</feature>
<protein>
    <submittedName>
        <fullName evidence="2">Uncharacterized protein</fullName>
    </submittedName>
</protein>
<keyword evidence="3" id="KW-1185">Reference proteome</keyword>
<dbReference type="STRING" id="113562.SAMN04489716_5633"/>
<evidence type="ECO:0000313" key="3">
    <source>
        <dbReference type="Proteomes" id="UP000198688"/>
    </source>
</evidence>
<name>A0A1H2CDW2_9ACTN</name>
<evidence type="ECO:0000256" key="1">
    <source>
        <dbReference type="SAM" id="MobiDB-lite"/>
    </source>
</evidence>
<dbReference type="Proteomes" id="UP000198688">
    <property type="component" value="Chromosome I"/>
</dbReference>